<dbReference type="PRINTS" id="PR00455">
    <property type="entry name" value="HTHTETR"/>
</dbReference>
<evidence type="ECO:0000313" key="6">
    <source>
        <dbReference type="EMBL" id="RNL19640.1"/>
    </source>
</evidence>
<dbReference type="InterPro" id="IPR050109">
    <property type="entry name" value="HTH-type_TetR-like_transc_reg"/>
</dbReference>
<dbReference type="OrthoDB" id="3192968at2"/>
<feature type="DNA-binding region" description="H-T-H motif" evidence="4">
    <location>
        <begin position="29"/>
        <end position="48"/>
    </location>
</feature>
<keyword evidence="3" id="KW-0804">Transcription</keyword>
<dbReference type="PANTHER" id="PTHR30055">
    <property type="entry name" value="HTH-TYPE TRANSCRIPTIONAL REGULATOR RUTR"/>
    <property type="match status" value="1"/>
</dbReference>
<dbReference type="Proteomes" id="UP000267368">
    <property type="component" value="Unassembled WGS sequence"/>
</dbReference>
<dbReference type="InterPro" id="IPR009057">
    <property type="entry name" value="Homeodomain-like_sf"/>
</dbReference>
<dbReference type="GO" id="GO:0000976">
    <property type="term" value="F:transcription cis-regulatory region binding"/>
    <property type="evidence" value="ECO:0007669"/>
    <property type="project" value="TreeGrafter"/>
</dbReference>
<dbReference type="EMBL" id="QICB01000004">
    <property type="protein sequence ID" value="RNL19640.1"/>
    <property type="molecule type" value="Genomic_DNA"/>
</dbReference>
<dbReference type="RefSeq" id="WP_123198363.1">
    <property type="nucleotide sequence ID" value="NZ_QICB01000004.1"/>
</dbReference>
<feature type="domain" description="HTH tetR-type" evidence="5">
    <location>
        <begin position="6"/>
        <end position="66"/>
    </location>
</feature>
<dbReference type="PROSITE" id="PS50977">
    <property type="entry name" value="HTH_TETR_2"/>
    <property type="match status" value="1"/>
</dbReference>
<keyword evidence="1" id="KW-0805">Transcription regulation</keyword>
<evidence type="ECO:0000259" key="5">
    <source>
        <dbReference type="PROSITE" id="PS50977"/>
    </source>
</evidence>
<dbReference type="Gene3D" id="1.10.357.10">
    <property type="entry name" value="Tetracycline Repressor, domain 2"/>
    <property type="match status" value="1"/>
</dbReference>
<evidence type="ECO:0000256" key="3">
    <source>
        <dbReference type="ARBA" id="ARBA00023163"/>
    </source>
</evidence>
<comment type="caution">
    <text evidence="6">The sequence shown here is derived from an EMBL/GenBank/DDBJ whole genome shotgun (WGS) entry which is preliminary data.</text>
</comment>
<protein>
    <submittedName>
        <fullName evidence="6">TetR/AcrR family transcriptional regulator</fullName>
    </submittedName>
</protein>
<keyword evidence="2 4" id="KW-0238">DNA-binding</keyword>
<evidence type="ECO:0000256" key="4">
    <source>
        <dbReference type="PROSITE-ProRule" id="PRU00335"/>
    </source>
</evidence>
<organism evidence="6 7">
    <name type="scientific">Slackia faecicanis</name>
    <dbReference type="NCBI Taxonomy" id="255723"/>
    <lineage>
        <taxon>Bacteria</taxon>
        <taxon>Bacillati</taxon>
        <taxon>Actinomycetota</taxon>
        <taxon>Coriobacteriia</taxon>
        <taxon>Eggerthellales</taxon>
        <taxon>Eggerthellaceae</taxon>
        <taxon>Slackia</taxon>
    </lineage>
</organism>
<dbReference type="PANTHER" id="PTHR30055:SF234">
    <property type="entry name" value="HTH-TYPE TRANSCRIPTIONAL REGULATOR BETI"/>
    <property type="match status" value="1"/>
</dbReference>
<dbReference type="AlphaFoldDB" id="A0A3N0AES5"/>
<name>A0A3N0AES5_9ACTN</name>
<evidence type="ECO:0000313" key="7">
    <source>
        <dbReference type="Proteomes" id="UP000267368"/>
    </source>
</evidence>
<dbReference type="InterPro" id="IPR001647">
    <property type="entry name" value="HTH_TetR"/>
</dbReference>
<gene>
    <name evidence="6" type="ORF">DMP07_06625</name>
</gene>
<proteinExistence type="predicted"/>
<dbReference type="GO" id="GO:0003700">
    <property type="term" value="F:DNA-binding transcription factor activity"/>
    <property type="evidence" value="ECO:0007669"/>
    <property type="project" value="TreeGrafter"/>
</dbReference>
<evidence type="ECO:0000256" key="2">
    <source>
        <dbReference type="ARBA" id="ARBA00023125"/>
    </source>
</evidence>
<sequence length="188" mass="21260">MGNKAVISKQHILETAYDLFRAEETSSLSIRGVAAACGVSVGSIYNYFPTKSALVAEIVEMFWRESLHKEMFIATSDENFVAFCERLLEDLRATLEVFRREWLSKLMALDTESVGEIRRREEAAFVHIRRGLAVAIRNDKDIKLDVIGGEEGIDRLATLVWGTIVTSLEHDDESYKALFALVHEALYD</sequence>
<reference evidence="7" key="1">
    <citation type="submission" date="2018-05" db="EMBL/GenBank/DDBJ databases">
        <title>Genome Sequencing of selected type strains of the family Eggerthellaceae.</title>
        <authorList>
            <person name="Danylec N."/>
            <person name="Stoll D.A."/>
            <person name="Doetsch A."/>
            <person name="Huch M."/>
        </authorList>
    </citation>
    <scope>NUCLEOTIDE SEQUENCE [LARGE SCALE GENOMIC DNA]</scope>
    <source>
        <strain evidence="7">DSM 17537</strain>
    </source>
</reference>
<dbReference type="Pfam" id="PF00440">
    <property type="entry name" value="TetR_N"/>
    <property type="match status" value="1"/>
</dbReference>
<keyword evidence="7" id="KW-1185">Reference proteome</keyword>
<dbReference type="SUPFAM" id="SSF46689">
    <property type="entry name" value="Homeodomain-like"/>
    <property type="match status" value="1"/>
</dbReference>
<accession>A0A3N0AES5</accession>
<evidence type="ECO:0000256" key="1">
    <source>
        <dbReference type="ARBA" id="ARBA00023015"/>
    </source>
</evidence>